<reference evidence="10 11" key="1">
    <citation type="submission" date="2018-02" db="EMBL/GenBank/DDBJ databases">
        <title>Draft genome of wild Prunus yedoensis var. nudiflora.</title>
        <authorList>
            <person name="Baek S."/>
            <person name="Kim J.-H."/>
            <person name="Choi K."/>
            <person name="Kim G.-B."/>
            <person name="Cho A."/>
            <person name="Jang H."/>
            <person name="Shin C.-H."/>
            <person name="Yu H.-J."/>
            <person name="Mun J.-H."/>
        </authorList>
    </citation>
    <scope>NUCLEOTIDE SEQUENCE [LARGE SCALE GENOMIC DNA]</scope>
    <source>
        <strain evidence="11">cv. Jeju island</strain>
        <tissue evidence="10">Leaf</tissue>
    </source>
</reference>
<keyword evidence="3" id="KW-0862">Zinc</keyword>
<keyword evidence="6" id="KW-0804">Transcription</keyword>
<keyword evidence="11" id="KW-1185">Reference proteome</keyword>
<proteinExistence type="predicted"/>
<keyword evidence="2 7" id="KW-0863">Zinc-finger</keyword>
<dbReference type="PANTHER" id="PTHR47255:SF4">
    <property type="entry name" value="GATA ZINC FINGER DOMAIN-CONTAINING PROTEIN 12"/>
    <property type="match status" value="1"/>
</dbReference>
<comment type="caution">
    <text evidence="10">The sequence shown here is derived from an EMBL/GenBank/DDBJ whole genome shotgun (WGS) entry which is preliminary data.</text>
</comment>
<feature type="region of interest" description="Disordered" evidence="8">
    <location>
        <begin position="259"/>
        <end position="285"/>
    </location>
</feature>
<feature type="region of interest" description="Disordered" evidence="8">
    <location>
        <begin position="108"/>
        <end position="144"/>
    </location>
</feature>
<evidence type="ECO:0000313" key="10">
    <source>
        <dbReference type="EMBL" id="PQM38418.1"/>
    </source>
</evidence>
<dbReference type="OrthoDB" id="2162994at2759"/>
<evidence type="ECO:0000256" key="1">
    <source>
        <dbReference type="ARBA" id="ARBA00022723"/>
    </source>
</evidence>
<dbReference type="Pfam" id="PF00320">
    <property type="entry name" value="GATA"/>
    <property type="match status" value="1"/>
</dbReference>
<evidence type="ECO:0000259" key="9">
    <source>
        <dbReference type="PROSITE" id="PS50114"/>
    </source>
</evidence>
<feature type="compositionally biased region" description="Basic residues" evidence="8">
    <location>
        <begin position="274"/>
        <end position="285"/>
    </location>
</feature>
<accession>A0A314UNC2</accession>
<dbReference type="Proteomes" id="UP000250321">
    <property type="component" value="Unassembled WGS sequence"/>
</dbReference>
<dbReference type="InterPro" id="IPR000679">
    <property type="entry name" value="Znf_GATA"/>
</dbReference>
<evidence type="ECO:0000256" key="2">
    <source>
        <dbReference type="ARBA" id="ARBA00022771"/>
    </source>
</evidence>
<evidence type="ECO:0000313" key="11">
    <source>
        <dbReference type="Proteomes" id="UP000250321"/>
    </source>
</evidence>
<protein>
    <submittedName>
        <fullName evidence="10">GATA transcription factor 21</fullName>
    </submittedName>
</protein>
<evidence type="ECO:0000256" key="4">
    <source>
        <dbReference type="ARBA" id="ARBA00023015"/>
    </source>
</evidence>
<dbReference type="EMBL" id="PJQY01003318">
    <property type="protein sequence ID" value="PQM38418.1"/>
    <property type="molecule type" value="Genomic_DNA"/>
</dbReference>
<feature type="domain" description="GATA-type" evidence="9">
    <location>
        <begin position="205"/>
        <end position="241"/>
    </location>
</feature>
<dbReference type="PROSITE" id="PS50114">
    <property type="entry name" value="GATA_ZN_FINGER_2"/>
    <property type="match status" value="1"/>
</dbReference>
<evidence type="ECO:0000256" key="7">
    <source>
        <dbReference type="PROSITE-ProRule" id="PRU00094"/>
    </source>
</evidence>
<dbReference type="SMART" id="SM00401">
    <property type="entry name" value="ZnF_GATA"/>
    <property type="match status" value="1"/>
</dbReference>
<dbReference type="PANTHER" id="PTHR47255">
    <property type="entry name" value="GATA TRANSCRIPTION FACTOR 22-RELATED"/>
    <property type="match status" value="1"/>
</dbReference>
<evidence type="ECO:0000256" key="3">
    <source>
        <dbReference type="ARBA" id="ARBA00022833"/>
    </source>
</evidence>
<dbReference type="InterPro" id="IPR013088">
    <property type="entry name" value="Znf_NHR/GATA"/>
</dbReference>
<feature type="compositionally biased region" description="Basic and acidic residues" evidence="8">
    <location>
        <begin position="108"/>
        <end position="119"/>
    </location>
</feature>
<dbReference type="CDD" id="cd00202">
    <property type="entry name" value="ZnF_GATA"/>
    <property type="match status" value="1"/>
</dbReference>
<dbReference type="GO" id="GO:0006355">
    <property type="term" value="P:regulation of DNA-templated transcription"/>
    <property type="evidence" value="ECO:0007669"/>
    <property type="project" value="InterPro"/>
</dbReference>
<evidence type="ECO:0000256" key="6">
    <source>
        <dbReference type="ARBA" id="ARBA00023163"/>
    </source>
</evidence>
<keyword evidence="5" id="KW-0238">DNA-binding</keyword>
<dbReference type="AlphaFoldDB" id="A0A314UNC2"/>
<dbReference type="GO" id="GO:0043565">
    <property type="term" value="F:sequence-specific DNA binding"/>
    <property type="evidence" value="ECO:0007669"/>
    <property type="project" value="InterPro"/>
</dbReference>
<feature type="compositionally biased region" description="Polar residues" evidence="8">
    <location>
        <begin position="135"/>
        <end position="144"/>
    </location>
</feature>
<evidence type="ECO:0000256" key="8">
    <source>
        <dbReference type="SAM" id="MobiDB-lite"/>
    </source>
</evidence>
<dbReference type="PROSITE" id="PS00344">
    <property type="entry name" value="GATA_ZN_FINGER_1"/>
    <property type="match status" value="1"/>
</dbReference>
<keyword evidence="4" id="KW-0805">Transcription regulation</keyword>
<dbReference type="GO" id="GO:0008270">
    <property type="term" value="F:zinc ion binding"/>
    <property type="evidence" value="ECO:0007669"/>
    <property type="project" value="UniProtKB-KW"/>
</dbReference>
<dbReference type="SUPFAM" id="SSF57716">
    <property type="entry name" value="Glucocorticoid receptor-like (DNA-binding domain)"/>
    <property type="match status" value="1"/>
</dbReference>
<organism evidence="10 11">
    <name type="scientific">Prunus yedoensis var. nudiflora</name>
    <dbReference type="NCBI Taxonomy" id="2094558"/>
    <lineage>
        <taxon>Eukaryota</taxon>
        <taxon>Viridiplantae</taxon>
        <taxon>Streptophyta</taxon>
        <taxon>Embryophyta</taxon>
        <taxon>Tracheophyta</taxon>
        <taxon>Spermatophyta</taxon>
        <taxon>Magnoliopsida</taxon>
        <taxon>eudicotyledons</taxon>
        <taxon>Gunneridae</taxon>
        <taxon>Pentapetalae</taxon>
        <taxon>rosids</taxon>
        <taxon>fabids</taxon>
        <taxon>Rosales</taxon>
        <taxon>Rosaceae</taxon>
        <taxon>Amygdaloideae</taxon>
        <taxon>Amygdaleae</taxon>
        <taxon>Prunus</taxon>
    </lineage>
</organism>
<gene>
    <name evidence="10" type="ORF">Pyn_20348</name>
</gene>
<sequence length="345" mass="37801">MMTPVYLNPASSPFSMVEQAEDQRLKLFISPPYDEAASCTSFPFPTFFSLQDQTPGTTFTSLAHHQSQLYHHKDKNIWDCGTSYDQASSSSSLVQAHVGDAISNKDRRLSRCGDHERETTIGGGGGEGGEEEGKSSNYITSTRPKSVKWMSSKMRLMQKMTSNNPDLPPGTTDHIPAEISEHKFQIHTQPRENSETSFSSNSNNTAAVRVCSDCHTNSTPLWRSGPLGPKSLCNACGIRQRKARRAMAEAEAAAANGFSVGSADTSTPKGKVAKEKKSRGSHKNKISKLIITDNASISHNNKKNNNNKKKICFKALDFQRVFPQDVAEAAMLLMELSCGLINNHS</sequence>
<evidence type="ECO:0000256" key="5">
    <source>
        <dbReference type="ARBA" id="ARBA00023125"/>
    </source>
</evidence>
<dbReference type="InterPro" id="IPR052138">
    <property type="entry name" value="GATA_ZnFinger_Domain"/>
</dbReference>
<name>A0A314UNC2_PRUYE</name>
<keyword evidence="1" id="KW-0479">Metal-binding</keyword>
<dbReference type="Gene3D" id="3.30.50.10">
    <property type="entry name" value="Erythroid Transcription Factor GATA-1, subunit A"/>
    <property type="match status" value="1"/>
</dbReference>